<dbReference type="RefSeq" id="XP_065644900.1">
    <property type="nucleotide sequence ID" value="XM_065788828.1"/>
</dbReference>
<dbReference type="Pfam" id="PF23265">
    <property type="entry name" value="Ig-like_KY"/>
    <property type="match status" value="1"/>
</dbReference>
<dbReference type="SUPFAM" id="SSF54001">
    <property type="entry name" value="Cysteine proteinases"/>
    <property type="match status" value="1"/>
</dbReference>
<organism evidence="2 3">
    <name type="scientific">Hydra vulgaris</name>
    <name type="common">Hydra</name>
    <name type="synonym">Hydra attenuata</name>
    <dbReference type="NCBI Taxonomy" id="6087"/>
    <lineage>
        <taxon>Eukaryota</taxon>
        <taxon>Metazoa</taxon>
        <taxon>Cnidaria</taxon>
        <taxon>Hydrozoa</taxon>
        <taxon>Hydroidolina</taxon>
        <taxon>Anthoathecata</taxon>
        <taxon>Aplanulata</taxon>
        <taxon>Hydridae</taxon>
        <taxon>Hydra</taxon>
    </lineage>
</organism>
<proteinExistence type="predicted"/>
<dbReference type="InterPro" id="IPR038765">
    <property type="entry name" value="Papain-like_cys_pep_sf"/>
</dbReference>
<feature type="domain" description="KY-like immunoglobulin-like" evidence="1">
    <location>
        <begin position="269"/>
        <end position="386"/>
    </location>
</feature>
<reference evidence="2" key="1">
    <citation type="submission" date="2025-05" db="UniProtKB">
        <authorList>
            <consortium name="RefSeq"/>
        </authorList>
    </citation>
    <scope>NUCLEOTIDE SEQUENCE [LARGE SCALE GENOMIC DNA]</scope>
</reference>
<dbReference type="InterPro" id="IPR056564">
    <property type="entry name" value="Ig-like_KY"/>
</dbReference>
<evidence type="ECO:0000313" key="3">
    <source>
        <dbReference type="RefSeq" id="XP_065644900.1"/>
    </source>
</evidence>
<dbReference type="Proteomes" id="UP001652625">
    <property type="component" value="Chromosome 01"/>
</dbReference>
<accession>A0ABM4B7R2</accession>
<gene>
    <name evidence="3" type="primary">LOC101239663</name>
</gene>
<dbReference type="PANTHER" id="PTHR46333:SF2">
    <property type="entry name" value="CYTOKINESIS PROTEIN 3"/>
    <property type="match status" value="1"/>
</dbReference>
<keyword evidence="2" id="KW-1185">Reference proteome</keyword>
<dbReference type="PANTHER" id="PTHR46333">
    <property type="entry name" value="CYTOKINESIS PROTEIN 3"/>
    <property type="match status" value="1"/>
</dbReference>
<reference evidence="3" key="2">
    <citation type="submission" date="2025-08" db="UniProtKB">
        <authorList>
            <consortium name="RefSeq"/>
        </authorList>
    </citation>
    <scope>IDENTIFICATION</scope>
</reference>
<protein>
    <submittedName>
        <fullName evidence="3">Lim and transglutaminase domain protein ltd-1 isoform X2</fullName>
    </submittedName>
</protein>
<dbReference type="GeneID" id="101239663"/>
<evidence type="ECO:0000259" key="1">
    <source>
        <dbReference type="Pfam" id="PF23265"/>
    </source>
</evidence>
<evidence type="ECO:0000313" key="2">
    <source>
        <dbReference type="Proteomes" id="UP001652625"/>
    </source>
</evidence>
<name>A0ABM4B7R2_HYDVU</name>
<sequence>MGCGLSKVGCDHSISQTSLCTKVDNKKFQSKIFSYQNSSCGKKPSCNLSLFKYSSIKEVYHQKINNSNTSFLEKKKKIVPTSDFYRLADERALNVPISLYQSKEQFVNYLIEPFVESVVLQLRVVWRWVTNNFEDIAGGCILEADNMHLPRDQYLKNKNLHTFAVFLSECTKVLGLKMEIVSGWVKLNNTLVDSINNEVYHSWNAVYLDQTWWLLDVVWASGYLDADMDFIRDYNEHYFLCDPKEFIYDHYPKDNFWQLLDEPMSNNAFKNLPFYSRNFFLSQMKPLTHSLGVIECKKTEKLHLKFKITKSNVEYFTILYDMANKEVVNEGMRLYTTEKLLHIFIMIPHQGEFLLKLFEKTSKNVTSLLCGYIVKLKQNLKFSVFPKQYKQFEQGYVLYSPLQGHLIIGEKYKFKIALPGAVEMVVCLGGANSSWIPIDLNKNSTWEGDVVITSGSERVTVVAKFHQKWRQTFSSVLEYQTIFKEEIFNGAVQESNA</sequence>
<dbReference type="InterPro" id="IPR052557">
    <property type="entry name" value="CAP/Cytokinesis_protein"/>
</dbReference>